<evidence type="ECO:0000313" key="2">
    <source>
        <dbReference type="Ensembl" id="ENSKMAP00000008993.1"/>
    </source>
</evidence>
<dbReference type="OMA" id="PSCKHAR"/>
<dbReference type="NCBIfam" id="TIGR01571">
    <property type="entry name" value="A_thal_Cys_rich"/>
    <property type="match status" value="1"/>
</dbReference>
<protein>
    <submittedName>
        <fullName evidence="2">Cornifelin homolog B-like</fullName>
    </submittedName>
</protein>
<dbReference type="STRING" id="37003.ENSKMAP00000008993"/>
<sequence length="102" mass="11621">RMDWPVSRQPESLVLPGEPDWASGICDCWEDKKQCCCVCWCCPCFACKTTKEFGQCLCLPLLDVLSCLHPITMSIRVSMRHRYGIKSVFHLHPCLELKTSGN</sequence>
<evidence type="ECO:0000256" key="1">
    <source>
        <dbReference type="ARBA" id="ARBA00009024"/>
    </source>
</evidence>
<proteinExistence type="inferred from homology"/>
<name>A0A3Q2ZYI6_KRYMA</name>
<evidence type="ECO:0000313" key="3">
    <source>
        <dbReference type="Proteomes" id="UP000264800"/>
    </source>
</evidence>
<organism evidence="2 3">
    <name type="scientific">Kryptolebias marmoratus</name>
    <name type="common">Mangrove killifish</name>
    <name type="synonym">Rivulus marmoratus</name>
    <dbReference type="NCBI Taxonomy" id="37003"/>
    <lineage>
        <taxon>Eukaryota</taxon>
        <taxon>Metazoa</taxon>
        <taxon>Chordata</taxon>
        <taxon>Craniata</taxon>
        <taxon>Vertebrata</taxon>
        <taxon>Euteleostomi</taxon>
        <taxon>Actinopterygii</taxon>
        <taxon>Neopterygii</taxon>
        <taxon>Teleostei</taxon>
        <taxon>Neoteleostei</taxon>
        <taxon>Acanthomorphata</taxon>
        <taxon>Ovalentaria</taxon>
        <taxon>Atherinomorphae</taxon>
        <taxon>Cyprinodontiformes</taxon>
        <taxon>Rivulidae</taxon>
        <taxon>Kryptolebias</taxon>
    </lineage>
</organism>
<dbReference type="Ensembl" id="ENSKMAT00000009127.1">
    <property type="protein sequence ID" value="ENSKMAP00000008993.1"/>
    <property type="gene ID" value="ENSKMAG00000006754.1"/>
</dbReference>
<dbReference type="AlphaFoldDB" id="A0A3Q2ZYI6"/>
<accession>A0A3Q2ZYI6</accession>
<dbReference type="InterPro" id="IPR006461">
    <property type="entry name" value="PLAC_motif_containing"/>
</dbReference>
<reference evidence="2" key="2">
    <citation type="submission" date="2025-09" db="UniProtKB">
        <authorList>
            <consortium name="Ensembl"/>
        </authorList>
    </citation>
    <scope>IDENTIFICATION</scope>
</reference>
<dbReference type="Proteomes" id="UP000264800">
    <property type="component" value="Unplaced"/>
</dbReference>
<keyword evidence="3" id="KW-1185">Reference proteome</keyword>
<reference evidence="2" key="1">
    <citation type="submission" date="2025-08" db="UniProtKB">
        <authorList>
            <consortium name="Ensembl"/>
        </authorList>
    </citation>
    <scope>IDENTIFICATION</scope>
</reference>
<comment type="similarity">
    <text evidence="1">Belongs to the cornifelin family.</text>
</comment>
<dbReference type="GeneTree" id="ENSGT00940000163701"/>